<reference evidence="1 2" key="1">
    <citation type="submission" date="2018-03" db="EMBL/GenBank/DDBJ databases">
        <title>The ancient ancestry and fast evolution of plastids.</title>
        <authorList>
            <person name="Moore K.R."/>
            <person name="Magnabosco C."/>
            <person name="Momper L."/>
            <person name="Gold D.A."/>
            <person name="Bosak T."/>
            <person name="Fournier G.P."/>
        </authorList>
    </citation>
    <scope>NUCLEOTIDE SEQUENCE [LARGE SCALE GENOMIC DNA]</scope>
    <source>
        <strain evidence="1 2">CCALA 037</strain>
    </source>
</reference>
<dbReference type="InterPro" id="IPR031975">
    <property type="entry name" value="Pilin_GH"/>
</dbReference>
<accession>A0A2T1GD85</accession>
<keyword evidence="2" id="KW-1185">Reference proteome</keyword>
<protein>
    <recommendedName>
        <fullName evidence="3">General secretion pathway protein GspH</fullName>
    </recommendedName>
</protein>
<evidence type="ECO:0000313" key="1">
    <source>
        <dbReference type="EMBL" id="PSB55352.1"/>
    </source>
</evidence>
<dbReference type="RefSeq" id="WP_106306408.1">
    <property type="nucleotide sequence ID" value="NZ_PVWO01000192.1"/>
</dbReference>
<sequence>MSDKLNTDRIKQTPNEYLPFVWAIVLTPICSIIYANPSIGNQPSQVITNISTANKLQTVSALINNKFATTFDELAMNNLRGGNTANSKKIVYKLDVRSQDLAIIGAKPLNRKLYGYNGAVLRFKTDRGLDGTVSILCRSQDPGADGTYFAHAPVADAAGKLRCATGWKDILAPKQ</sequence>
<organism evidence="1 2">
    <name type="scientific">Chamaesiphon polymorphus CCALA 037</name>
    <dbReference type="NCBI Taxonomy" id="2107692"/>
    <lineage>
        <taxon>Bacteria</taxon>
        <taxon>Bacillati</taxon>
        <taxon>Cyanobacteriota</taxon>
        <taxon>Cyanophyceae</taxon>
        <taxon>Gomontiellales</taxon>
        <taxon>Chamaesiphonaceae</taxon>
        <taxon>Chamaesiphon</taxon>
    </lineage>
</organism>
<dbReference type="Proteomes" id="UP000238937">
    <property type="component" value="Unassembled WGS sequence"/>
</dbReference>
<name>A0A2T1GD85_9CYAN</name>
<evidence type="ECO:0008006" key="3">
    <source>
        <dbReference type="Google" id="ProtNLM"/>
    </source>
</evidence>
<gene>
    <name evidence="1" type="ORF">C7B77_15315</name>
</gene>
<dbReference type="OrthoDB" id="9967867at2"/>
<comment type="caution">
    <text evidence="1">The sequence shown here is derived from an EMBL/GenBank/DDBJ whole genome shotgun (WGS) entry which is preliminary data.</text>
</comment>
<dbReference type="Pfam" id="PF16734">
    <property type="entry name" value="Pilin_GH"/>
    <property type="match status" value="1"/>
</dbReference>
<proteinExistence type="predicted"/>
<dbReference type="AlphaFoldDB" id="A0A2T1GD85"/>
<evidence type="ECO:0000313" key="2">
    <source>
        <dbReference type="Proteomes" id="UP000238937"/>
    </source>
</evidence>
<dbReference type="EMBL" id="PVWO01000192">
    <property type="protein sequence ID" value="PSB55352.1"/>
    <property type="molecule type" value="Genomic_DNA"/>
</dbReference>